<gene>
    <name evidence="2" type="ORF">RQP53_11305</name>
</gene>
<accession>A0ABU3PBA9</accession>
<feature type="domain" description="Thiopeptide-type bacteriocin biosynthesis" evidence="1">
    <location>
        <begin position="20"/>
        <end position="325"/>
    </location>
</feature>
<sequence>MSTNALKSPVVATPRVAKDWLAMHIYLSDPALNNAFLCEWMHPRIQALLQQNLAEAWFFVRYWEGGPHLRVRVKGLSASTRASLLDETREAAQRWLSPTPPSREAYYGAHGFDGAPVDKELLPWHGEGAVNVEDYEPEWVRYGGAEAMLINERLFERSSQLCVALIKASGDDIVKRLGLSLGMMAAIAQSISADVARMAEFFEHYADYWSRYSSQTRTLADQLDQNQQISAAELQRLREQLREDSNSRSPQALMRSACQQAIRGLGGLHEQGRLILPFDAQPTRNAGAHQAAIYNIISSQLHMMNNRLGLVPAQEIFLAKRLSTALRALHAESASAAIEQLAEEVL</sequence>
<protein>
    <submittedName>
        <fullName evidence="2">Thiopeptide-type bacteriocin biosynthesis protein</fullName>
    </submittedName>
</protein>
<name>A0ABU3PBA9_9BURK</name>
<keyword evidence="3" id="KW-1185">Reference proteome</keyword>
<dbReference type="Pfam" id="PF14028">
    <property type="entry name" value="Lant_dehydr_C"/>
    <property type="match status" value="1"/>
</dbReference>
<comment type="caution">
    <text evidence="2">The sequence shown here is derived from an EMBL/GenBank/DDBJ whole genome shotgun (WGS) entry which is preliminary data.</text>
</comment>
<dbReference type="NCBIfam" id="TIGR03891">
    <property type="entry name" value="thiopep_ocin"/>
    <property type="match status" value="2"/>
</dbReference>
<proteinExistence type="predicted"/>
<evidence type="ECO:0000259" key="1">
    <source>
        <dbReference type="Pfam" id="PF14028"/>
    </source>
</evidence>
<dbReference type="InterPro" id="IPR023809">
    <property type="entry name" value="Thiopep_bacteriocin_synth_dom"/>
</dbReference>
<evidence type="ECO:0000313" key="3">
    <source>
        <dbReference type="Proteomes" id="UP001246372"/>
    </source>
</evidence>
<reference evidence="2" key="1">
    <citation type="submission" date="2023-09" db="EMBL/GenBank/DDBJ databases">
        <title>Paucibacter sp. APW11 Genome sequencing and assembly.</title>
        <authorList>
            <person name="Kim I."/>
        </authorList>
    </citation>
    <scope>NUCLEOTIDE SEQUENCE</scope>
    <source>
        <strain evidence="2">APW11</strain>
    </source>
</reference>
<organism evidence="2 3">
    <name type="scientific">Roseateles aquae</name>
    <dbReference type="NCBI Taxonomy" id="3077235"/>
    <lineage>
        <taxon>Bacteria</taxon>
        <taxon>Pseudomonadati</taxon>
        <taxon>Pseudomonadota</taxon>
        <taxon>Betaproteobacteria</taxon>
        <taxon>Burkholderiales</taxon>
        <taxon>Sphaerotilaceae</taxon>
        <taxon>Roseateles</taxon>
    </lineage>
</organism>
<dbReference type="RefSeq" id="WP_315650421.1">
    <property type="nucleotide sequence ID" value="NZ_JAVXZY010000004.1"/>
</dbReference>
<evidence type="ECO:0000313" key="2">
    <source>
        <dbReference type="EMBL" id="MDT8999856.1"/>
    </source>
</evidence>
<dbReference type="Proteomes" id="UP001246372">
    <property type="component" value="Unassembled WGS sequence"/>
</dbReference>
<dbReference type="EMBL" id="JAVXZY010000004">
    <property type="protein sequence ID" value="MDT8999856.1"/>
    <property type="molecule type" value="Genomic_DNA"/>
</dbReference>